<name>C8ZKC8_9CAUD</name>
<dbReference type="RefSeq" id="YP_003358316.1">
    <property type="nucleotide sequence ID" value="NC_013691.1"/>
</dbReference>
<dbReference type="Proteomes" id="UP000002615">
    <property type="component" value="Segment"/>
</dbReference>
<proteinExistence type="predicted"/>
<dbReference type="KEGG" id="vg:8684386"/>
<evidence type="ECO:0000313" key="2">
    <source>
        <dbReference type="Proteomes" id="UP000002615"/>
    </source>
</evidence>
<sequence length="267" mass="30160">MNINHYFRTCRERFRRKADPNVPDENFSFIADPRFVVPNNAIVQEWRSNPEGLVLKSLPGNSMWITPYPTGGHYLSPIRTNENGHYAYRTGFGAVHDHASTKELYFRIIYSPPSNYQPDWAMDEHPIALIQGADDVPRMRLTAQVVGRPQPKAWIYRLTIKPPSGEEYTITSTEVPMYRDETPRMDIKVQIPAAGMAAMQIVRYLTVPVPGFSVTFLGPENPDTYGFDDTGGKLKLSISSEDGINPSISYHQLFRVGIGNRISTALP</sequence>
<protein>
    <submittedName>
        <fullName evidence="1">Uncharacterized protein</fullName>
    </submittedName>
</protein>
<evidence type="ECO:0000313" key="1">
    <source>
        <dbReference type="EMBL" id="CAZ66175.1"/>
    </source>
</evidence>
<dbReference type="EMBL" id="FN422398">
    <property type="protein sequence ID" value="CAZ66175.1"/>
    <property type="molecule type" value="Genomic_DNA"/>
</dbReference>
<accession>C8ZKC8</accession>
<keyword evidence="2" id="KW-1185">Reference proteome</keyword>
<organism evidence="1 2">
    <name type="scientific">Pseudomonas phage LUZ7</name>
    <dbReference type="NCBI Taxonomy" id="655097"/>
    <lineage>
        <taxon>Viruses</taxon>
        <taxon>Duplodnaviria</taxon>
        <taxon>Heunggongvirae</taxon>
        <taxon>Uroviricota</taxon>
        <taxon>Caudoviricetes</taxon>
        <taxon>Schitoviridae</taxon>
        <taxon>Migulavirinae</taxon>
        <taxon>Luzseptimavirus</taxon>
        <taxon>Luzseptimavirus LUZ7</taxon>
    </lineage>
</organism>
<dbReference type="GeneID" id="8684386"/>
<reference evidence="2" key="1">
    <citation type="journal article" date="2010" name="Virology">
        <title>Molecular and physiological analysis of three Pseudomonas aeruginosa phages belonging to the "N4-like viruses".</title>
        <authorList>
            <person name="Ceyssens P.J."/>
            <person name="Brabban A."/>
            <person name="Rogge L."/>
            <person name="Lewis M.S."/>
            <person name="Pickard D."/>
            <person name="Goulding D."/>
            <person name="Dougan G."/>
            <person name="Nob en J.P."/>
            <person name="Kropinski A."/>
            <person name="Kutter E."/>
            <person name="Lavigne R."/>
        </authorList>
    </citation>
    <scope>NUCLEOTIDE SEQUENCE [LARGE SCALE GENOMIC DNA]</scope>
</reference>